<dbReference type="RefSeq" id="WP_168060130.1">
    <property type="nucleotide sequence ID" value="NZ_VTOW01000002.1"/>
</dbReference>
<dbReference type="SMART" id="SM01016">
    <property type="entry name" value="Arg_tRNA_synt_N"/>
    <property type="match status" value="1"/>
</dbReference>
<dbReference type="InterPro" id="IPR036695">
    <property type="entry name" value="Arg-tRNA-synth_N_sf"/>
</dbReference>
<comment type="catalytic activity">
    <reaction evidence="10 11">
        <text>tRNA(Arg) + L-arginine + ATP = L-arginyl-tRNA(Arg) + AMP + diphosphate</text>
        <dbReference type="Rhea" id="RHEA:20301"/>
        <dbReference type="Rhea" id="RHEA-COMP:9658"/>
        <dbReference type="Rhea" id="RHEA-COMP:9673"/>
        <dbReference type="ChEBI" id="CHEBI:30616"/>
        <dbReference type="ChEBI" id="CHEBI:32682"/>
        <dbReference type="ChEBI" id="CHEBI:33019"/>
        <dbReference type="ChEBI" id="CHEBI:78442"/>
        <dbReference type="ChEBI" id="CHEBI:78513"/>
        <dbReference type="ChEBI" id="CHEBI:456215"/>
        <dbReference type="EC" id="6.1.1.19"/>
    </reaction>
</comment>
<gene>
    <name evidence="11" type="primary">argS</name>
    <name evidence="15" type="ORF">MNODULE_12045</name>
</gene>
<dbReference type="GO" id="GO:0004814">
    <property type="term" value="F:arginine-tRNA ligase activity"/>
    <property type="evidence" value="ECO:0007669"/>
    <property type="project" value="UniProtKB-UniRule"/>
</dbReference>
<dbReference type="EMBL" id="VTOW01000002">
    <property type="protein sequence ID" value="NKE71471.1"/>
    <property type="molecule type" value="Genomic_DNA"/>
</dbReference>
<dbReference type="AlphaFoldDB" id="A0A7X6IB64"/>
<dbReference type="Gene3D" id="3.30.1360.70">
    <property type="entry name" value="Arginyl tRNA synthetase N-terminal domain"/>
    <property type="match status" value="1"/>
</dbReference>
<dbReference type="Pfam" id="PF05746">
    <property type="entry name" value="DALR_1"/>
    <property type="match status" value="1"/>
</dbReference>
<dbReference type="FunFam" id="3.40.50.620:FF:000062">
    <property type="entry name" value="Arginine--tRNA ligase"/>
    <property type="match status" value="1"/>
</dbReference>
<organism evidence="15 16">
    <name type="scientific">Candidatus Manganitrophus noduliformans</name>
    <dbReference type="NCBI Taxonomy" id="2606439"/>
    <lineage>
        <taxon>Bacteria</taxon>
        <taxon>Pseudomonadati</taxon>
        <taxon>Nitrospirota</taxon>
        <taxon>Nitrospiria</taxon>
        <taxon>Candidatus Troglogloeales</taxon>
        <taxon>Candidatus Manganitrophaceae</taxon>
        <taxon>Candidatus Manganitrophus</taxon>
    </lineage>
</organism>
<evidence type="ECO:0000256" key="12">
    <source>
        <dbReference type="RuleBase" id="RU363038"/>
    </source>
</evidence>
<dbReference type="InterPro" id="IPR014729">
    <property type="entry name" value="Rossmann-like_a/b/a_fold"/>
</dbReference>
<proteinExistence type="inferred from homology"/>
<dbReference type="Proteomes" id="UP000534783">
    <property type="component" value="Unassembled WGS sequence"/>
</dbReference>
<evidence type="ECO:0000256" key="10">
    <source>
        <dbReference type="ARBA" id="ARBA00049339"/>
    </source>
</evidence>
<keyword evidence="9 11" id="KW-0030">Aminoacyl-tRNA synthetase</keyword>
<dbReference type="InterPro" id="IPR008909">
    <property type="entry name" value="DALR_anticod-bd"/>
</dbReference>
<dbReference type="GO" id="GO:0005524">
    <property type="term" value="F:ATP binding"/>
    <property type="evidence" value="ECO:0007669"/>
    <property type="project" value="UniProtKB-UniRule"/>
</dbReference>
<evidence type="ECO:0000256" key="6">
    <source>
        <dbReference type="ARBA" id="ARBA00022741"/>
    </source>
</evidence>
<evidence type="ECO:0000313" key="15">
    <source>
        <dbReference type="EMBL" id="NKE71471.1"/>
    </source>
</evidence>
<dbReference type="EC" id="6.1.1.19" evidence="11"/>
<dbReference type="Pfam" id="PF00750">
    <property type="entry name" value="tRNA-synt_1d"/>
    <property type="match status" value="1"/>
</dbReference>
<evidence type="ECO:0000256" key="11">
    <source>
        <dbReference type="HAMAP-Rule" id="MF_00123"/>
    </source>
</evidence>
<evidence type="ECO:0000259" key="14">
    <source>
        <dbReference type="SMART" id="SM01016"/>
    </source>
</evidence>
<keyword evidence="5 11" id="KW-0436">Ligase</keyword>
<evidence type="ECO:0000256" key="4">
    <source>
        <dbReference type="ARBA" id="ARBA00022490"/>
    </source>
</evidence>
<evidence type="ECO:0000256" key="5">
    <source>
        <dbReference type="ARBA" id="ARBA00022598"/>
    </source>
</evidence>
<evidence type="ECO:0000256" key="8">
    <source>
        <dbReference type="ARBA" id="ARBA00022917"/>
    </source>
</evidence>
<evidence type="ECO:0000259" key="13">
    <source>
        <dbReference type="SMART" id="SM00836"/>
    </source>
</evidence>
<evidence type="ECO:0000256" key="9">
    <source>
        <dbReference type="ARBA" id="ARBA00023146"/>
    </source>
</evidence>
<dbReference type="InterPro" id="IPR035684">
    <property type="entry name" value="ArgRS_core"/>
</dbReference>
<sequence>MKAILTGLLTEVIAEARKQGKLKQGKSVQIILEVPKREGQGDFATTLALSLSKEEGRPPREIASDLVALLQGRSPLIEKIEIAGPGYINFFLSKNHWYQSLLDIREKKGRYGQTSIGGGKKVQIEFVSANPTGPLHVAHGRAAALGDALALLLQAVGYQVDREYYINDVGNQMTLLGRSTYLRYRELFGEKVTLPDESYRGSYVIEIAEEIKKSAGDRYLTGSEEEHLPFFVRTSYQTILGWIRRDLDQFGVRFDRWFPEEDLYRNKEVDASLEFLKSAGVLYEQDGALWVATTRFGDDKDRVVMRSNRQMTYFASDIAYHRNKFERGYDRLIDIWGADHHGYIARVKAVAAAMGYSPDRLDILIHQLVNLLREGKPVAMSKRSGEFVTLREVMDEVGVDATRFFFLMRRSDTSLDFDLDLAKKASTENPVYYVQYAHARVCSILRVATERGLNVETEIQNVKLADLTVLDLPEEQALIKQLSNYPDLLQSAAEVLEPHRLTFYLQELAGMLHRYYFDHRVVTEDLPRTRARLVLMAAVQIVLRNALAILGVRAPERM</sequence>
<dbReference type="InterPro" id="IPR001278">
    <property type="entry name" value="Arg-tRNA-ligase"/>
</dbReference>
<protein>
    <recommendedName>
        <fullName evidence="11">Arginine--tRNA ligase</fullName>
        <ecNumber evidence="11">6.1.1.19</ecNumber>
    </recommendedName>
    <alternativeName>
        <fullName evidence="11">Arginyl-tRNA synthetase</fullName>
        <shortName evidence="11">ArgRS</shortName>
    </alternativeName>
</protein>
<dbReference type="InterPro" id="IPR005148">
    <property type="entry name" value="Arg-tRNA-synth_N"/>
</dbReference>
<feature type="short sequence motif" description="'HIGH' region" evidence="11">
    <location>
        <begin position="129"/>
        <end position="139"/>
    </location>
</feature>
<dbReference type="SUPFAM" id="SSF55190">
    <property type="entry name" value="Arginyl-tRNA synthetase (ArgRS), N-terminal 'additional' domain"/>
    <property type="match status" value="1"/>
</dbReference>
<evidence type="ECO:0000256" key="2">
    <source>
        <dbReference type="ARBA" id="ARBA00005594"/>
    </source>
</evidence>
<dbReference type="Gene3D" id="3.40.50.620">
    <property type="entry name" value="HUPs"/>
    <property type="match status" value="1"/>
</dbReference>
<evidence type="ECO:0000256" key="7">
    <source>
        <dbReference type="ARBA" id="ARBA00022840"/>
    </source>
</evidence>
<dbReference type="Gene3D" id="1.10.730.10">
    <property type="entry name" value="Isoleucyl-tRNA Synthetase, Domain 1"/>
    <property type="match status" value="1"/>
</dbReference>
<keyword evidence="4 11" id="KW-0963">Cytoplasm</keyword>
<dbReference type="PANTHER" id="PTHR11956:SF5">
    <property type="entry name" value="ARGININE--TRNA LIGASE, CYTOPLASMIC"/>
    <property type="match status" value="1"/>
</dbReference>
<dbReference type="GO" id="GO:0006420">
    <property type="term" value="P:arginyl-tRNA aminoacylation"/>
    <property type="evidence" value="ECO:0007669"/>
    <property type="project" value="UniProtKB-UniRule"/>
</dbReference>
<reference evidence="15 16" key="1">
    <citation type="journal article" date="2020" name="Nature">
        <title>Bacterial chemolithoautotrophy via manganese oxidation.</title>
        <authorList>
            <person name="Yu H."/>
            <person name="Leadbetter J.R."/>
        </authorList>
    </citation>
    <scope>NUCLEOTIDE SEQUENCE [LARGE SCALE GENOMIC DNA]</scope>
    <source>
        <strain evidence="15 16">Mn-1</strain>
    </source>
</reference>
<comment type="caution">
    <text evidence="15">The sequence shown here is derived from an EMBL/GenBank/DDBJ whole genome shotgun (WGS) entry which is preliminary data.</text>
</comment>
<keyword evidence="16" id="KW-1185">Reference proteome</keyword>
<keyword evidence="8 11" id="KW-0648">Protein biosynthesis</keyword>
<feature type="domain" description="DALR anticodon binding" evidence="13">
    <location>
        <begin position="434"/>
        <end position="558"/>
    </location>
</feature>
<dbReference type="NCBIfam" id="TIGR00456">
    <property type="entry name" value="argS"/>
    <property type="match status" value="1"/>
</dbReference>
<dbReference type="SUPFAM" id="SSF47323">
    <property type="entry name" value="Anticodon-binding domain of a subclass of class I aminoacyl-tRNA synthetases"/>
    <property type="match status" value="1"/>
</dbReference>
<keyword evidence="6 11" id="KW-0547">Nucleotide-binding</keyword>
<dbReference type="InterPro" id="IPR009080">
    <property type="entry name" value="tRNAsynth_Ia_anticodon-bd"/>
</dbReference>
<feature type="domain" description="Arginyl tRNA synthetase N-terminal" evidence="14">
    <location>
        <begin position="3"/>
        <end position="92"/>
    </location>
</feature>
<dbReference type="HAMAP" id="MF_00123">
    <property type="entry name" value="Arg_tRNA_synth"/>
    <property type="match status" value="1"/>
</dbReference>
<comment type="subcellular location">
    <subcellularLocation>
        <location evidence="1 11">Cytoplasm</location>
    </subcellularLocation>
</comment>
<dbReference type="PANTHER" id="PTHR11956">
    <property type="entry name" value="ARGINYL-TRNA SYNTHETASE"/>
    <property type="match status" value="1"/>
</dbReference>
<comment type="similarity">
    <text evidence="2 11 12">Belongs to the class-I aminoacyl-tRNA synthetase family.</text>
</comment>
<accession>A0A7X6IB64</accession>
<dbReference type="SUPFAM" id="SSF52374">
    <property type="entry name" value="Nucleotidylyl transferase"/>
    <property type="match status" value="1"/>
</dbReference>
<dbReference type="GO" id="GO:0005737">
    <property type="term" value="C:cytoplasm"/>
    <property type="evidence" value="ECO:0007669"/>
    <property type="project" value="UniProtKB-SubCell"/>
</dbReference>
<keyword evidence="7 11" id="KW-0067">ATP-binding</keyword>
<comment type="subunit">
    <text evidence="3 11">Monomer.</text>
</comment>
<evidence type="ECO:0000313" key="16">
    <source>
        <dbReference type="Proteomes" id="UP000534783"/>
    </source>
</evidence>
<name>A0A7X6IB64_9BACT</name>
<dbReference type="FunFam" id="1.10.730.10:FF:000008">
    <property type="entry name" value="Arginine--tRNA ligase"/>
    <property type="match status" value="1"/>
</dbReference>
<dbReference type="CDD" id="cd00671">
    <property type="entry name" value="ArgRS_core"/>
    <property type="match status" value="1"/>
</dbReference>
<dbReference type="Pfam" id="PF03485">
    <property type="entry name" value="Arg_tRNA_synt_N"/>
    <property type="match status" value="1"/>
</dbReference>
<dbReference type="PRINTS" id="PR01038">
    <property type="entry name" value="TRNASYNTHARG"/>
</dbReference>
<dbReference type="SMART" id="SM00836">
    <property type="entry name" value="DALR_1"/>
    <property type="match status" value="1"/>
</dbReference>
<evidence type="ECO:0000256" key="3">
    <source>
        <dbReference type="ARBA" id="ARBA00011245"/>
    </source>
</evidence>
<evidence type="ECO:0000256" key="1">
    <source>
        <dbReference type="ARBA" id="ARBA00004496"/>
    </source>
</evidence>